<protein>
    <submittedName>
        <fullName evidence="4">Transposase</fullName>
    </submittedName>
</protein>
<dbReference type="Pfam" id="PF01609">
    <property type="entry name" value="DDE_Tnp_1"/>
    <property type="match status" value="1"/>
</dbReference>
<dbReference type="PANTHER" id="PTHR30007:SF1">
    <property type="entry name" value="BLR1914 PROTEIN"/>
    <property type="match status" value="1"/>
</dbReference>
<evidence type="ECO:0000256" key="1">
    <source>
        <dbReference type="SAM" id="MobiDB-lite"/>
    </source>
</evidence>
<organism evidence="4 5">
    <name type="scientific">Paractinoplanes ovalisporus</name>
    <dbReference type="NCBI Taxonomy" id="2810368"/>
    <lineage>
        <taxon>Bacteria</taxon>
        <taxon>Bacillati</taxon>
        <taxon>Actinomycetota</taxon>
        <taxon>Actinomycetes</taxon>
        <taxon>Micromonosporales</taxon>
        <taxon>Micromonosporaceae</taxon>
        <taxon>Paractinoplanes</taxon>
    </lineage>
</organism>
<feature type="region of interest" description="Disordered" evidence="1">
    <location>
        <begin position="172"/>
        <end position="200"/>
    </location>
</feature>
<dbReference type="EMBL" id="JAENHP010000001">
    <property type="protein sequence ID" value="MBM2614172.1"/>
    <property type="molecule type" value="Genomic_DNA"/>
</dbReference>
<dbReference type="InterPro" id="IPR025161">
    <property type="entry name" value="IS402-like_dom"/>
</dbReference>
<feature type="domain" description="Transposase IS4-like" evidence="2">
    <location>
        <begin position="86"/>
        <end position="161"/>
    </location>
</feature>
<dbReference type="Proteomes" id="UP000632138">
    <property type="component" value="Unassembled WGS sequence"/>
</dbReference>
<feature type="region of interest" description="Disordered" evidence="1">
    <location>
        <begin position="70"/>
        <end position="92"/>
    </location>
</feature>
<dbReference type="Pfam" id="PF13340">
    <property type="entry name" value="DUF4096"/>
    <property type="match status" value="1"/>
</dbReference>
<accession>A0ABS2A2V7</accession>
<evidence type="ECO:0000313" key="4">
    <source>
        <dbReference type="EMBL" id="MBM2614172.1"/>
    </source>
</evidence>
<reference evidence="4 5" key="1">
    <citation type="submission" date="2021-01" db="EMBL/GenBank/DDBJ databases">
        <title>Actinoplanes sp. nov. LDG1-06 isolated from lichen.</title>
        <authorList>
            <person name="Saeng-In P."/>
            <person name="Phongsopitanun W."/>
            <person name="Kanchanasin P."/>
            <person name="Yuki M."/>
            <person name="Kudo T."/>
            <person name="Ohkuma M."/>
            <person name="Tanasupawat S."/>
        </authorList>
    </citation>
    <scope>NUCLEOTIDE SEQUENCE [LARGE SCALE GENOMIC DNA]</scope>
    <source>
        <strain evidence="4 5">LDG1-06</strain>
    </source>
</reference>
<proteinExistence type="predicted"/>
<dbReference type="InterPro" id="IPR002559">
    <property type="entry name" value="Transposase_11"/>
</dbReference>
<gene>
    <name evidence="4" type="ORF">JIG36_01205</name>
</gene>
<comment type="caution">
    <text evidence="4">The sequence shown here is derived from an EMBL/GenBank/DDBJ whole genome shotgun (WGS) entry which is preliminary data.</text>
</comment>
<keyword evidence="5" id="KW-1185">Reference proteome</keyword>
<evidence type="ECO:0000259" key="3">
    <source>
        <dbReference type="Pfam" id="PF13340"/>
    </source>
</evidence>
<name>A0ABS2A2V7_9ACTN</name>
<feature type="domain" description="Insertion element IS402-like" evidence="3">
    <location>
        <begin position="23"/>
        <end position="75"/>
    </location>
</feature>
<sequence length="200" mass="21731">MSIRTRGEDQSRSTVMSKAWIVDDESWKLIDPLLPPWPQKSPGPQPVPGRSCLQGILFVLHTGIGWEDLPQELGAGTGPSPVNPGQRGSKDHLSCDGNGTPIYVLTSGANVPDVKPALDLLDCYPPIVGRAGRPRRRFATLLADKAYSSAAFRPACRDRGFAGRAAATKRCRSSGRCRDQSAMPPRWSRTRPQQHPPGRG</sequence>
<dbReference type="PANTHER" id="PTHR30007">
    <property type="entry name" value="PHP DOMAIN PROTEIN"/>
    <property type="match status" value="1"/>
</dbReference>
<evidence type="ECO:0000313" key="5">
    <source>
        <dbReference type="Proteomes" id="UP000632138"/>
    </source>
</evidence>
<evidence type="ECO:0000259" key="2">
    <source>
        <dbReference type="Pfam" id="PF01609"/>
    </source>
</evidence>